<dbReference type="HOGENOM" id="CLU_1914622_0_0_5"/>
<dbReference type="KEGG" id="mno:Mnod_6979"/>
<dbReference type="STRING" id="460265.Mnod_6979"/>
<sequence>MPSHQETSIVAFPGPGDTAKRVAASRLRDAVEALAAAERRLNEITLTLVAGSIDFARTSSDAEKAITEATARVFERRRALDEIRFELVAPEDHRLVANDEEDLERAHKARLREIEAEIPTYAPPRLTAACLGLSSVSR</sequence>
<keyword evidence="2" id="KW-1185">Reference proteome</keyword>
<accession>B8IHQ8</accession>
<dbReference type="Proteomes" id="UP000008207">
    <property type="component" value="Chromosome"/>
</dbReference>
<dbReference type="RefSeq" id="WP_015933284.1">
    <property type="nucleotide sequence ID" value="NC_011894.1"/>
</dbReference>
<evidence type="ECO:0000313" key="2">
    <source>
        <dbReference type="Proteomes" id="UP000008207"/>
    </source>
</evidence>
<proteinExistence type="predicted"/>
<evidence type="ECO:0000313" key="1">
    <source>
        <dbReference type="EMBL" id="ACL61721.1"/>
    </source>
</evidence>
<name>B8IHQ8_METNO</name>
<dbReference type="EMBL" id="CP001349">
    <property type="protein sequence ID" value="ACL61721.1"/>
    <property type="molecule type" value="Genomic_DNA"/>
</dbReference>
<reference evidence="1 2" key="1">
    <citation type="submission" date="2009-01" db="EMBL/GenBank/DDBJ databases">
        <title>Complete sequence of chromosome of Methylobacterium nodulans ORS 2060.</title>
        <authorList>
            <consortium name="US DOE Joint Genome Institute"/>
            <person name="Lucas S."/>
            <person name="Copeland A."/>
            <person name="Lapidus A."/>
            <person name="Glavina del Rio T."/>
            <person name="Dalin E."/>
            <person name="Tice H."/>
            <person name="Bruce D."/>
            <person name="Goodwin L."/>
            <person name="Pitluck S."/>
            <person name="Sims D."/>
            <person name="Brettin T."/>
            <person name="Detter J.C."/>
            <person name="Han C."/>
            <person name="Larimer F."/>
            <person name="Land M."/>
            <person name="Hauser L."/>
            <person name="Kyrpides N."/>
            <person name="Ivanova N."/>
            <person name="Marx C.J."/>
            <person name="Richardson P."/>
        </authorList>
    </citation>
    <scope>NUCLEOTIDE SEQUENCE [LARGE SCALE GENOMIC DNA]</scope>
    <source>
        <strain evidence="2">LMG 21967 / CNCM I-2342 / ORS 2060</strain>
    </source>
</reference>
<organism evidence="1 2">
    <name type="scientific">Methylobacterium nodulans (strain LMG 21967 / CNCM I-2342 / ORS 2060)</name>
    <dbReference type="NCBI Taxonomy" id="460265"/>
    <lineage>
        <taxon>Bacteria</taxon>
        <taxon>Pseudomonadati</taxon>
        <taxon>Pseudomonadota</taxon>
        <taxon>Alphaproteobacteria</taxon>
        <taxon>Hyphomicrobiales</taxon>
        <taxon>Methylobacteriaceae</taxon>
        <taxon>Methylobacterium</taxon>
    </lineage>
</organism>
<protein>
    <submittedName>
        <fullName evidence="1">Uncharacterized protein</fullName>
    </submittedName>
</protein>
<dbReference type="AlphaFoldDB" id="B8IHQ8"/>
<gene>
    <name evidence="1" type="ordered locus">Mnod_6979</name>
</gene>